<organism evidence="6 7">
    <name type="scientific">Choanephora cucurbitarum</name>
    <dbReference type="NCBI Taxonomy" id="101091"/>
    <lineage>
        <taxon>Eukaryota</taxon>
        <taxon>Fungi</taxon>
        <taxon>Fungi incertae sedis</taxon>
        <taxon>Mucoromycota</taxon>
        <taxon>Mucoromycotina</taxon>
        <taxon>Mucoromycetes</taxon>
        <taxon>Mucorales</taxon>
        <taxon>Mucorineae</taxon>
        <taxon>Choanephoraceae</taxon>
        <taxon>Choanephoroideae</taxon>
        <taxon>Choanephora</taxon>
    </lineage>
</organism>
<protein>
    <submittedName>
        <fullName evidence="6">Protein TSSC1</fullName>
    </submittedName>
</protein>
<dbReference type="PROSITE" id="PS50294">
    <property type="entry name" value="WD_REPEATS_REGION"/>
    <property type="match status" value="1"/>
</dbReference>
<keyword evidence="2 4" id="KW-0853">WD repeat</keyword>
<feature type="repeat" description="WD" evidence="4">
    <location>
        <begin position="211"/>
        <end position="246"/>
    </location>
</feature>
<dbReference type="InParanoid" id="A0A1C7NKC2"/>
<name>A0A1C7NKC2_9FUNG</name>
<dbReference type="OrthoDB" id="427795at2759"/>
<dbReference type="GO" id="GO:0016567">
    <property type="term" value="P:protein ubiquitination"/>
    <property type="evidence" value="ECO:0007669"/>
    <property type="project" value="TreeGrafter"/>
</dbReference>
<evidence type="ECO:0000256" key="3">
    <source>
        <dbReference type="ARBA" id="ARBA00022737"/>
    </source>
</evidence>
<dbReference type="Gene3D" id="2.130.10.10">
    <property type="entry name" value="YVTN repeat-like/Quinoprotein amine dehydrogenase"/>
    <property type="match status" value="1"/>
</dbReference>
<dbReference type="InterPro" id="IPR015943">
    <property type="entry name" value="WD40/YVTN_repeat-like_dom_sf"/>
</dbReference>
<keyword evidence="7" id="KW-1185">Reference proteome</keyword>
<dbReference type="SUPFAM" id="SSF50978">
    <property type="entry name" value="WD40 repeat-like"/>
    <property type="match status" value="1"/>
</dbReference>
<evidence type="ECO:0000256" key="4">
    <source>
        <dbReference type="PROSITE-ProRule" id="PRU00221"/>
    </source>
</evidence>
<dbReference type="Proteomes" id="UP000093000">
    <property type="component" value="Unassembled WGS sequence"/>
</dbReference>
<evidence type="ECO:0000313" key="6">
    <source>
        <dbReference type="EMBL" id="OBZ89581.1"/>
    </source>
</evidence>
<proteinExistence type="inferred from homology"/>
<dbReference type="SMART" id="SM00320">
    <property type="entry name" value="WD40"/>
    <property type="match status" value="3"/>
</dbReference>
<accession>A0A1C7NKC2</accession>
<dbReference type="InterPro" id="IPR019775">
    <property type="entry name" value="WD40_repeat_CS"/>
</dbReference>
<comment type="similarity">
    <text evidence="1">Belongs to the WD repeat EIPR1 family.</text>
</comment>
<evidence type="ECO:0000256" key="1">
    <source>
        <dbReference type="ARBA" id="ARBA00005672"/>
    </source>
</evidence>
<reference evidence="6 7" key="1">
    <citation type="submission" date="2016-03" db="EMBL/GenBank/DDBJ databases">
        <title>Choanephora cucurbitarum.</title>
        <authorList>
            <person name="Min B."/>
            <person name="Park H."/>
            <person name="Park J.-H."/>
            <person name="Shin H.-D."/>
            <person name="Choi I.-G."/>
        </authorList>
    </citation>
    <scope>NUCLEOTIDE SEQUENCE [LARGE SCALE GENOMIC DNA]</scope>
    <source>
        <strain evidence="6 7">KUS-F28377</strain>
    </source>
</reference>
<feature type="domain" description="EIPR1-like beta-propeller" evidence="5">
    <location>
        <begin position="3"/>
        <end position="286"/>
    </location>
</feature>
<sequence length="363" mass="40374">MTENSSVFGLRHQARCLSSVTHNTEQSQFLTGSIGAKDNIVCLLEYNEDEMVTTSTPFAHPEEVWDIASCPANPDLFFTCHSPVSGNPREKKATLWQKPTETTPSTDTAFHLTSLCTMDFAGIQKILWDKQSTDKVIAMENNQIQLGQLAEATYQHSTTLDASPWLHPSTTCLSQLRDAVWNPHQAEVIAVGGQALLGWDLRSGKSSICQPKAHQSTVRAVDINPNRPYHIVTGGDDALAHLWDIRQLDQPLMTIEGHSHWIWSVAFNPLQDQLLLTSSSDTLVNLHNVVSLSSATYDDNQEEEQELDKPSDGLVCTFDQHEDSVYQVAWSSADVWTFASVSYAGRIVINQVPQQEKFKILGL</sequence>
<dbReference type="PANTHER" id="PTHR14205">
    <property type="entry name" value="WD-REPEAT PROTEIN"/>
    <property type="match status" value="1"/>
</dbReference>
<evidence type="ECO:0000259" key="5">
    <source>
        <dbReference type="Pfam" id="PF23609"/>
    </source>
</evidence>
<comment type="caution">
    <text evidence="6">The sequence shown here is derived from an EMBL/GenBank/DDBJ whole genome shotgun (WGS) entry which is preliminary data.</text>
</comment>
<keyword evidence="3" id="KW-0677">Repeat</keyword>
<dbReference type="EMBL" id="LUGH01000088">
    <property type="protein sequence ID" value="OBZ89581.1"/>
    <property type="molecule type" value="Genomic_DNA"/>
</dbReference>
<dbReference type="PROSITE" id="PS00678">
    <property type="entry name" value="WD_REPEATS_1"/>
    <property type="match status" value="1"/>
</dbReference>
<dbReference type="InterPro" id="IPR036322">
    <property type="entry name" value="WD40_repeat_dom_sf"/>
</dbReference>
<dbReference type="STRING" id="101091.A0A1C7NKC2"/>
<dbReference type="Pfam" id="PF00400">
    <property type="entry name" value="WD40"/>
    <property type="match status" value="1"/>
</dbReference>
<dbReference type="PROSITE" id="PS50082">
    <property type="entry name" value="WD_REPEATS_2"/>
    <property type="match status" value="1"/>
</dbReference>
<dbReference type="InterPro" id="IPR001680">
    <property type="entry name" value="WD40_rpt"/>
</dbReference>
<dbReference type="Pfam" id="PF23609">
    <property type="entry name" value="Beta-prop_EIPR1"/>
    <property type="match status" value="1"/>
</dbReference>
<dbReference type="InterPro" id="IPR040323">
    <property type="entry name" value="EIPR1"/>
</dbReference>
<evidence type="ECO:0000313" key="7">
    <source>
        <dbReference type="Proteomes" id="UP000093000"/>
    </source>
</evidence>
<evidence type="ECO:0000256" key="2">
    <source>
        <dbReference type="ARBA" id="ARBA00022574"/>
    </source>
</evidence>
<gene>
    <name evidence="6" type="primary">tssc1</name>
    <name evidence="6" type="ORF">A0J61_02369</name>
</gene>
<dbReference type="AlphaFoldDB" id="A0A1C7NKC2"/>
<dbReference type="InterPro" id="IPR059104">
    <property type="entry name" value="Beta-prop_EIPR1-like"/>
</dbReference>
<dbReference type="PANTHER" id="PTHR14205:SF15">
    <property type="entry name" value="EARP AND GARP COMPLEX-INTERACTING PROTEIN 1"/>
    <property type="match status" value="1"/>
</dbReference>